<evidence type="ECO:0000313" key="10">
    <source>
        <dbReference type="EMBL" id="GAF84302.1"/>
    </source>
</evidence>
<keyword evidence="7" id="KW-0238">DNA-binding</keyword>
<dbReference type="InterPro" id="IPR030934">
    <property type="entry name" value="Intein_C"/>
</dbReference>
<dbReference type="InterPro" id="IPR043502">
    <property type="entry name" value="DNA/RNA_pol_sf"/>
</dbReference>
<evidence type="ECO:0000256" key="6">
    <source>
        <dbReference type="ARBA" id="ARBA00023000"/>
    </source>
</evidence>
<comment type="caution">
    <text evidence="10">The sequence shown here is derived from an EMBL/GenBank/DDBJ whole genome shotgun (WGS) entry which is preliminary data.</text>
</comment>
<dbReference type="GO" id="GO:0003887">
    <property type="term" value="F:DNA-directed DNA polymerase activity"/>
    <property type="evidence" value="ECO:0007669"/>
    <property type="project" value="UniProtKB-KW"/>
</dbReference>
<dbReference type="GO" id="GO:0003677">
    <property type="term" value="F:DNA binding"/>
    <property type="evidence" value="ECO:0007669"/>
    <property type="project" value="UniProtKB-KW"/>
</dbReference>
<dbReference type="PANTHER" id="PTHR10322:SF23">
    <property type="entry name" value="DNA POLYMERASE DELTA CATALYTIC SUBUNIT"/>
    <property type="match status" value="1"/>
</dbReference>
<name>X0T7Y1_9ZZZZ</name>
<evidence type="ECO:0000256" key="1">
    <source>
        <dbReference type="ARBA" id="ARBA00012417"/>
    </source>
</evidence>
<dbReference type="SUPFAM" id="SSF53098">
    <property type="entry name" value="Ribonuclease H-like"/>
    <property type="match status" value="1"/>
</dbReference>
<dbReference type="AlphaFoldDB" id="X0T7Y1"/>
<dbReference type="GO" id="GO:0045004">
    <property type="term" value="P:DNA replication proofreading"/>
    <property type="evidence" value="ECO:0007669"/>
    <property type="project" value="TreeGrafter"/>
</dbReference>
<feature type="non-terminal residue" evidence="10">
    <location>
        <position position="1"/>
    </location>
</feature>
<evidence type="ECO:0000256" key="5">
    <source>
        <dbReference type="ARBA" id="ARBA00022932"/>
    </source>
</evidence>
<dbReference type="InterPro" id="IPR023211">
    <property type="entry name" value="DNA_pol_palm_dom_sf"/>
</dbReference>
<dbReference type="PANTHER" id="PTHR10322">
    <property type="entry name" value="DNA POLYMERASE CATALYTIC SUBUNIT"/>
    <property type="match status" value="1"/>
</dbReference>
<dbReference type="Pfam" id="PF00136">
    <property type="entry name" value="DNA_pol_B"/>
    <property type="match status" value="1"/>
</dbReference>
<comment type="catalytic activity">
    <reaction evidence="8">
        <text>DNA(n) + a 2'-deoxyribonucleoside 5'-triphosphate = DNA(n+1) + diphosphate</text>
        <dbReference type="Rhea" id="RHEA:22508"/>
        <dbReference type="Rhea" id="RHEA-COMP:17339"/>
        <dbReference type="Rhea" id="RHEA-COMP:17340"/>
        <dbReference type="ChEBI" id="CHEBI:33019"/>
        <dbReference type="ChEBI" id="CHEBI:61560"/>
        <dbReference type="ChEBI" id="CHEBI:173112"/>
        <dbReference type="EC" id="2.7.7.7"/>
    </reaction>
</comment>
<dbReference type="GO" id="GO:0006287">
    <property type="term" value="P:base-excision repair, gap-filling"/>
    <property type="evidence" value="ECO:0007669"/>
    <property type="project" value="TreeGrafter"/>
</dbReference>
<dbReference type="EMBL" id="BARS01004870">
    <property type="protein sequence ID" value="GAF84302.1"/>
    <property type="molecule type" value="Genomic_DNA"/>
</dbReference>
<keyword evidence="3" id="KW-0548">Nucleotidyltransferase</keyword>
<accession>X0T7Y1</accession>
<dbReference type="GO" id="GO:0000166">
    <property type="term" value="F:nucleotide binding"/>
    <property type="evidence" value="ECO:0007669"/>
    <property type="project" value="InterPro"/>
</dbReference>
<dbReference type="GO" id="GO:0008296">
    <property type="term" value="F:3'-5'-DNA exonuclease activity"/>
    <property type="evidence" value="ECO:0007669"/>
    <property type="project" value="TreeGrafter"/>
</dbReference>
<dbReference type="Gene3D" id="3.90.1600.10">
    <property type="entry name" value="Palm domain of DNA polymerase"/>
    <property type="match status" value="1"/>
</dbReference>
<dbReference type="PRINTS" id="PR00379">
    <property type="entry name" value="INTEIN"/>
</dbReference>
<dbReference type="Gene3D" id="3.30.420.10">
    <property type="entry name" value="Ribonuclease H-like superfamily/Ribonuclease H"/>
    <property type="match status" value="1"/>
</dbReference>
<dbReference type="Gene3D" id="1.10.287.690">
    <property type="entry name" value="Helix hairpin bin"/>
    <property type="match status" value="1"/>
</dbReference>
<dbReference type="GO" id="GO:0043625">
    <property type="term" value="C:delta DNA polymerase complex"/>
    <property type="evidence" value="ECO:0007669"/>
    <property type="project" value="TreeGrafter"/>
</dbReference>
<feature type="domain" description="Hint" evidence="9">
    <location>
        <begin position="130"/>
        <end position="175"/>
    </location>
</feature>
<dbReference type="InterPro" id="IPR012337">
    <property type="entry name" value="RNaseH-like_sf"/>
</dbReference>
<reference evidence="10" key="1">
    <citation type="journal article" date="2014" name="Front. Microbiol.">
        <title>High frequency of phylogenetically diverse reductive dehalogenase-homologous genes in deep subseafloor sedimentary metagenomes.</title>
        <authorList>
            <person name="Kawai M."/>
            <person name="Futagami T."/>
            <person name="Toyoda A."/>
            <person name="Takaki Y."/>
            <person name="Nishi S."/>
            <person name="Hori S."/>
            <person name="Arai W."/>
            <person name="Tsubouchi T."/>
            <person name="Morono Y."/>
            <person name="Uchiyama I."/>
            <person name="Ito T."/>
            <person name="Fujiyama A."/>
            <person name="Inagaki F."/>
            <person name="Takami H."/>
        </authorList>
    </citation>
    <scope>NUCLEOTIDE SEQUENCE</scope>
    <source>
        <strain evidence="10">Expedition CK06-06</strain>
    </source>
</reference>
<evidence type="ECO:0000259" key="9">
    <source>
        <dbReference type="SMART" id="SM00305"/>
    </source>
</evidence>
<dbReference type="SMART" id="SM00305">
    <property type="entry name" value="HintC"/>
    <property type="match status" value="1"/>
</dbReference>
<dbReference type="GO" id="GO:0016539">
    <property type="term" value="P:intein-mediated protein splicing"/>
    <property type="evidence" value="ECO:0007669"/>
    <property type="project" value="InterPro"/>
</dbReference>
<dbReference type="InterPro" id="IPR003586">
    <property type="entry name" value="Hint_dom_C"/>
</dbReference>
<keyword evidence="2" id="KW-0808">Transferase</keyword>
<protein>
    <recommendedName>
        <fullName evidence="1">DNA-directed DNA polymerase</fullName>
        <ecNumber evidence="1">2.7.7.7</ecNumber>
    </recommendedName>
</protein>
<organism evidence="10">
    <name type="scientific">marine sediment metagenome</name>
    <dbReference type="NCBI Taxonomy" id="412755"/>
    <lineage>
        <taxon>unclassified sequences</taxon>
        <taxon>metagenomes</taxon>
        <taxon>ecological metagenomes</taxon>
    </lineage>
</organism>
<gene>
    <name evidence="10" type="ORF">S01H1_09530</name>
</gene>
<keyword evidence="4" id="KW-0068">Autocatalytic cleavage</keyword>
<dbReference type="NCBIfam" id="TIGR01443">
    <property type="entry name" value="intein_Cterm"/>
    <property type="match status" value="1"/>
</dbReference>
<dbReference type="InterPro" id="IPR050240">
    <property type="entry name" value="DNA_pol_type-B"/>
</dbReference>
<proteinExistence type="predicted"/>
<evidence type="ECO:0000256" key="8">
    <source>
        <dbReference type="ARBA" id="ARBA00049244"/>
    </source>
</evidence>
<evidence type="ECO:0000256" key="4">
    <source>
        <dbReference type="ARBA" id="ARBA00022813"/>
    </source>
</evidence>
<evidence type="ECO:0000256" key="3">
    <source>
        <dbReference type="ARBA" id="ARBA00022695"/>
    </source>
</evidence>
<evidence type="ECO:0000256" key="7">
    <source>
        <dbReference type="ARBA" id="ARBA00023125"/>
    </source>
</evidence>
<dbReference type="PROSITE" id="PS50818">
    <property type="entry name" value="INTEIN_C_TER"/>
    <property type="match status" value="1"/>
</dbReference>
<evidence type="ECO:0000256" key="2">
    <source>
        <dbReference type="ARBA" id="ARBA00022679"/>
    </source>
</evidence>
<keyword evidence="5" id="KW-0239">DNA-directed DNA polymerase</keyword>
<dbReference type="InterPro" id="IPR006134">
    <property type="entry name" value="DNA-dir_DNA_pol_B_multi_dom"/>
</dbReference>
<keyword evidence="6" id="KW-0651">Protein splicing</keyword>
<dbReference type="SUPFAM" id="SSF56672">
    <property type="entry name" value="DNA/RNA polymerases"/>
    <property type="match status" value="1"/>
</dbReference>
<dbReference type="GO" id="GO:0006297">
    <property type="term" value="P:nucleotide-excision repair, DNA gap filling"/>
    <property type="evidence" value="ECO:0007669"/>
    <property type="project" value="TreeGrafter"/>
</dbReference>
<feature type="non-terminal residue" evidence="10">
    <location>
        <position position="448"/>
    </location>
</feature>
<dbReference type="EC" id="2.7.7.7" evidence="1"/>
<sequence>VQHFFPIRFSQTRNKKKVLQVFMKQLQKLLGEFGITASYRIRRFSNLYNGTLTIPLFATDIFMRKVGYRYCFTKTMRSSIYVMYQRIKNKIIESARKKGQSWKKLPNVTQFLRENNLLQYFYGHCHSLSKSEVFELKLVAKKRVGIKQVFDITVDETHSLLANGIVAHNCVQDSVLVVRLMDKLKTWIGLTEMASICNVPIFTLYTQGQQIKVFSQLYKHCMYQNIVVEKDAYKVADDERYVGAKVFLPVPGKYKMVVPFDFASLYPTTIIAYNIDYHTWVPDDSPIPDHKCHVMEWEDHIACIHDPKVQRKLVLTQYLATERAKIKVMRERRNKCLDKLRRKEMMVEINEAVAKLKPYTLERSEISKTISKFPMCAKRRYRFLKEPKGVMPTVIQNLLDARKHTRKVDMAKVKNDIAILEKEDKDNTQLIISKKGLLDVLNKRQLAF</sequence>
<dbReference type="InterPro" id="IPR036397">
    <property type="entry name" value="RNaseH_sf"/>
</dbReference>
<dbReference type="InterPro" id="IPR006142">
    <property type="entry name" value="INTEIN"/>
</dbReference>